<evidence type="ECO:0000313" key="1">
    <source>
        <dbReference type="EMBL" id="CAA9285345.1"/>
    </source>
</evidence>
<name>A0A6J4JR80_9BACT</name>
<accession>A0A6J4JR80</accession>
<gene>
    <name evidence="1" type="ORF">AVDCRST_MAG95-3606</name>
</gene>
<dbReference type="EMBL" id="CADCTJ010001129">
    <property type="protein sequence ID" value="CAA9285345.1"/>
    <property type="molecule type" value="Genomic_DNA"/>
</dbReference>
<proteinExistence type="predicted"/>
<protein>
    <submittedName>
        <fullName evidence="1">Uncharacterized protein</fullName>
    </submittedName>
</protein>
<reference evidence="1" key="1">
    <citation type="submission" date="2020-02" db="EMBL/GenBank/DDBJ databases">
        <authorList>
            <person name="Meier V. D."/>
        </authorList>
    </citation>
    <scope>NUCLEOTIDE SEQUENCE</scope>
    <source>
        <strain evidence="1">AVDCRST_MAG95</strain>
    </source>
</reference>
<dbReference type="AlphaFoldDB" id="A0A6J4JR80"/>
<organism evidence="1">
    <name type="scientific">uncultured Adhaeribacter sp</name>
    <dbReference type="NCBI Taxonomy" id="448109"/>
    <lineage>
        <taxon>Bacteria</taxon>
        <taxon>Pseudomonadati</taxon>
        <taxon>Bacteroidota</taxon>
        <taxon>Cytophagia</taxon>
        <taxon>Cytophagales</taxon>
        <taxon>Hymenobacteraceae</taxon>
        <taxon>Adhaeribacter</taxon>
        <taxon>environmental samples</taxon>
    </lineage>
</organism>
<sequence>MTRTPDLLLISPECKNHPFFARIYLSRYFFAKQPYWYFLRAFACCPGDTDNESGSVVISRFFLLG</sequence>